<evidence type="ECO:0000256" key="3">
    <source>
        <dbReference type="ARBA" id="ARBA00022692"/>
    </source>
</evidence>
<evidence type="ECO:0000256" key="5">
    <source>
        <dbReference type="ARBA" id="ARBA00023136"/>
    </source>
</evidence>
<evidence type="ECO:0008006" key="9">
    <source>
        <dbReference type="Google" id="ProtNLM"/>
    </source>
</evidence>
<evidence type="ECO:0000256" key="6">
    <source>
        <dbReference type="SAM" id="Phobius"/>
    </source>
</evidence>
<dbReference type="PANTHER" id="PTHR35791:SF1">
    <property type="entry name" value="UPF0754 MEMBRANE PROTEIN YHEB"/>
    <property type="match status" value="1"/>
</dbReference>
<evidence type="ECO:0000256" key="4">
    <source>
        <dbReference type="ARBA" id="ARBA00022989"/>
    </source>
</evidence>
<dbReference type="PANTHER" id="PTHR35791">
    <property type="entry name" value="UPF0754 MEMBRANE PROTEIN YHEB"/>
    <property type="match status" value="1"/>
</dbReference>
<dbReference type="KEGG" id="dpr:Despr_0973"/>
<gene>
    <name evidence="7" type="ordered locus">Despr_0973</name>
</gene>
<dbReference type="AlphaFoldDB" id="A0A7U3YKN7"/>
<organism evidence="7 8">
    <name type="scientific">Desulfobulbus propionicus (strain ATCC 33891 / DSM 2032 / VKM B-1956 / 1pr3)</name>
    <dbReference type="NCBI Taxonomy" id="577650"/>
    <lineage>
        <taxon>Bacteria</taxon>
        <taxon>Pseudomonadati</taxon>
        <taxon>Thermodesulfobacteriota</taxon>
        <taxon>Desulfobulbia</taxon>
        <taxon>Desulfobulbales</taxon>
        <taxon>Desulfobulbaceae</taxon>
        <taxon>Desulfobulbus</taxon>
    </lineage>
</organism>
<dbReference type="EMBL" id="CP002364">
    <property type="protein sequence ID" value="ADW17147.1"/>
    <property type="molecule type" value="Genomic_DNA"/>
</dbReference>
<protein>
    <recommendedName>
        <fullName evidence="9">DUF445 domain-containing protein</fullName>
    </recommendedName>
</protein>
<name>A0A7U3YKN7_DESPD</name>
<keyword evidence="3 6" id="KW-0812">Transmembrane</keyword>
<keyword evidence="8" id="KW-1185">Reference proteome</keyword>
<comment type="subcellular location">
    <subcellularLocation>
        <location evidence="1">Endomembrane system</location>
    </subcellularLocation>
</comment>
<keyword evidence="5 6" id="KW-0472">Membrane</keyword>
<accession>A0A7U3YKN7</accession>
<dbReference type="Proteomes" id="UP000006365">
    <property type="component" value="Chromosome"/>
</dbReference>
<evidence type="ECO:0000256" key="1">
    <source>
        <dbReference type="ARBA" id="ARBA00004308"/>
    </source>
</evidence>
<dbReference type="Pfam" id="PF04286">
    <property type="entry name" value="DUF445"/>
    <property type="match status" value="1"/>
</dbReference>
<comment type="similarity">
    <text evidence="2">Belongs to the UPF0754 family.</text>
</comment>
<evidence type="ECO:0000256" key="2">
    <source>
        <dbReference type="ARBA" id="ARBA00008053"/>
    </source>
</evidence>
<proteinExistence type="inferred from homology"/>
<dbReference type="RefSeq" id="WP_015723691.1">
    <property type="nucleotide sequence ID" value="NC_014972.1"/>
</dbReference>
<keyword evidence="4 6" id="KW-1133">Transmembrane helix</keyword>
<evidence type="ECO:0000313" key="8">
    <source>
        <dbReference type="Proteomes" id="UP000006365"/>
    </source>
</evidence>
<sequence length="534" mass="59891">MLAFDSSLFTALAHPCIGAFIGYLTNKIAIRMLFRPLQPWYLFGVQVPMTPGVIPAKRHALAANIGEMVGRHLLTSKDIGAAVSQEPFQEHLKELVDRKIKEIFQQDLGSLQDVIPRRFKAYFKVGIKTLKYQLGEGLNSYLASDDFEEKLRGAIASRLEALADRELNALLDPHDRRDIYLFIDEVLRELLQNGRTEIWLGDYLAASVRQSAAQGRTLGDLLPEQLVRLLKDFIHDHCASILRGMGAQVADPVLRAQLVGGIVAGVDHFLDGLGPVGAMAKGFLEMDTLERKVGEYLVDKEEDLIAWLQNAEVQERMAMVLEQQVDSLLQKPLAELVARGDGQRLTAICHQCAAQLLGVFKTEGTQTGLKALLHVSLEDLFDDGRRPLGDLGQQFFPEDNGEKLREVFIRECVALCRSHKSAQLANTMLKSMVDNLLERPIGRLYDLVPHGIRQGINEYVILLANRMLLKEVPGLVDSLNIQRMVTEKIDTLDLLQLERLLLSIMEEQFKYINLFGALLGFFLGLINLVLVEFF</sequence>
<dbReference type="InterPro" id="IPR007383">
    <property type="entry name" value="DUF445"/>
</dbReference>
<reference evidence="7 8" key="1">
    <citation type="journal article" date="2011" name="Stand. Genomic Sci.">
        <title>Complete genome sequence of Desulfobulbus propionicus type strain (1pr3).</title>
        <authorList>
            <person name="Pagani I."/>
            <person name="Lapidus A."/>
            <person name="Nolan M."/>
            <person name="Lucas S."/>
            <person name="Hammon N."/>
            <person name="Deshpande S."/>
            <person name="Cheng J.F."/>
            <person name="Chertkov O."/>
            <person name="Davenport K."/>
            <person name="Tapia R."/>
            <person name="Han C."/>
            <person name="Goodwin L."/>
            <person name="Pitluck S."/>
            <person name="Liolios K."/>
            <person name="Mavromatis K."/>
            <person name="Ivanova N."/>
            <person name="Mikhailova N."/>
            <person name="Pati A."/>
            <person name="Chen A."/>
            <person name="Palaniappan K."/>
            <person name="Land M."/>
            <person name="Hauser L."/>
            <person name="Chang Y.J."/>
            <person name="Jeffries C.D."/>
            <person name="Detter J.C."/>
            <person name="Brambilla E."/>
            <person name="Kannan K.P."/>
            <person name="Djao O.D."/>
            <person name="Rohde M."/>
            <person name="Pukall R."/>
            <person name="Spring S."/>
            <person name="Goker M."/>
            <person name="Sikorski J."/>
            <person name="Woyke T."/>
            <person name="Bristow J."/>
            <person name="Eisen J.A."/>
            <person name="Markowitz V."/>
            <person name="Hugenholtz P."/>
            <person name="Kyrpides N.C."/>
            <person name="Klenk H.P."/>
        </authorList>
    </citation>
    <scope>NUCLEOTIDE SEQUENCE [LARGE SCALE GENOMIC DNA]</scope>
    <source>
        <strain evidence="8">ATCC 33891 / DSM 2032 / 1pr3</strain>
    </source>
</reference>
<feature type="transmembrane region" description="Helical" evidence="6">
    <location>
        <begin position="511"/>
        <end position="531"/>
    </location>
</feature>
<evidence type="ECO:0000313" key="7">
    <source>
        <dbReference type="EMBL" id="ADW17147.1"/>
    </source>
</evidence>
<dbReference type="GO" id="GO:0012505">
    <property type="term" value="C:endomembrane system"/>
    <property type="evidence" value="ECO:0007669"/>
    <property type="project" value="UniProtKB-SubCell"/>
</dbReference>